<dbReference type="AlphaFoldDB" id="A0A544VXL9"/>
<feature type="region of interest" description="Disordered" evidence="1">
    <location>
        <begin position="1"/>
        <end position="89"/>
    </location>
</feature>
<feature type="region of interest" description="Disordered" evidence="1">
    <location>
        <begin position="253"/>
        <end position="419"/>
    </location>
</feature>
<feature type="compositionally biased region" description="Gly residues" evidence="1">
    <location>
        <begin position="600"/>
        <end position="634"/>
    </location>
</feature>
<accession>A0A544VXL9</accession>
<name>A0A544VXL9_9MYCO</name>
<feature type="compositionally biased region" description="Gly residues" evidence="1">
    <location>
        <begin position="313"/>
        <end position="329"/>
    </location>
</feature>
<evidence type="ECO:0000313" key="2">
    <source>
        <dbReference type="EMBL" id="TQR84729.1"/>
    </source>
</evidence>
<gene>
    <name evidence="2" type="ORF">D8S82_20005</name>
</gene>
<dbReference type="EMBL" id="VIFX01000027">
    <property type="protein sequence ID" value="TQR84729.1"/>
    <property type="molecule type" value="Genomic_DNA"/>
</dbReference>
<evidence type="ECO:0000256" key="1">
    <source>
        <dbReference type="SAM" id="MobiDB-lite"/>
    </source>
</evidence>
<reference evidence="2 3" key="1">
    <citation type="submission" date="2018-10" db="EMBL/GenBank/DDBJ databases">
        <title>Draft genome of Mycobacterium hodleri strain B.</title>
        <authorList>
            <person name="Amande T.J."/>
            <person name="Mcgenity T.J."/>
        </authorList>
    </citation>
    <scope>NUCLEOTIDE SEQUENCE [LARGE SCALE GENOMIC DNA]</scope>
    <source>
        <strain evidence="2 3">B</strain>
    </source>
</reference>
<comment type="caution">
    <text evidence="2">The sequence shown here is derived from an EMBL/GenBank/DDBJ whole genome shotgun (WGS) entry which is preliminary data.</text>
</comment>
<proteinExistence type="predicted"/>
<evidence type="ECO:0000313" key="3">
    <source>
        <dbReference type="Proteomes" id="UP000315759"/>
    </source>
</evidence>
<feature type="compositionally biased region" description="Gly residues" evidence="1">
    <location>
        <begin position="672"/>
        <end position="689"/>
    </location>
</feature>
<feature type="compositionally biased region" description="Gly residues" evidence="1">
    <location>
        <begin position="266"/>
        <end position="296"/>
    </location>
</feature>
<feature type="compositionally biased region" description="Polar residues" evidence="1">
    <location>
        <begin position="385"/>
        <end position="404"/>
    </location>
</feature>
<sequence length="734" mass="72981">MPATHPPNGHKWPGTDTYYWDPGKAPGEPGFVAPEGYVPPNGDKSPPAKSFDDYKKDHVDGKIKDNNGDPRHGGGNNKPDATLGDLDGNGAKVQAAPVVLENFDGMDYETIRSRMEGVSENIAPGYNDTLHDVAQQIVKGMSDLQDRLDTLESDGGWKGKTHDAAMANLVKSYDVPEEFRKGALALGVLSEYYSQTMSTNKHNILDQWQTYQNCLSYYPNETDTVKQYFNSFARDVMKNYYGPEITDIANHQPAVGSTATPDVGTPSGGDGNDNTDGNGGNNNNGGGGSGSNGGGNNASPPPFSPPDLTANSPGGGSPGGGSPSGGGSAGANDTPKQSFDPPALPDMKSPSLPPESGGGSGSGSETTSGPGTPGGSPPTMPTLGATSPQLPSLGGSDSPSKTSGSGTGAKFDPSTVLTDPKSIEAANKLFNDPRTADAAKKLFGDPKFADAAKTLFGNGAKGLLGDPKTLDAAKTLFGDPEAADAAKTLFGDPDTAKAAQKLLNDPHLGDLSKSLKDSGALQANGLPNLDSTGGAEGKDLNRSLLSQSGLNNAASGIPGLAAGPGGSSSDGASSLIGGIMDGVNQIVQTAQQGAAPQPPGFGGGPGFDGAPGGPADHPGGGGAPGGGAGGGAAGPGKMHMATAGAPVAAANFSPIAHGHALSAAVDPTQAGSSGGGAPPGGGHGGGGKGGEGKDHKGNRALRGSHNGQDLIGQPEAVVSVIGDDGGPDWSVATP</sequence>
<organism evidence="2 3">
    <name type="scientific">Mycolicibacterium hodleri</name>
    <dbReference type="NCBI Taxonomy" id="49897"/>
    <lineage>
        <taxon>Bacteria</taxon>
        <taxon>Bacillati</taxon>
        <taxon>Actinomycetota</taxon>
        <taxon>Actinomycetes</taxon>
        <taxon>Mycobacteriales</taxon>
        <taxon>Mycobacteriaceae</taxon>
        <taxon>Mycolicibacterium</taxon>
    </lineage>
</organism>
<dbReference type="RefSeq" id="WP_142553782.1">
    <property type="nucleotide sequence ID" value="NZ_VIFX01000027.1"/>
</dbReference>
<feature type="region of interest" description="Disordered" evidence="1">
    <location>
        <begin position="591"/>
        <end position="637"/>
    </location>
</feature>
<feature type="compositionally biased region" description="Basic and acidic residues" evidence="1">
    <location>
        <begin position="50"/>
        <end position="72"/>
    </location>
</feature>
<keyword evidence="3" id="KW-1185">Reference proteome</keyword>
<dbReference type="Proteomes" id="UP000315759">
    <property type="component" value="Unassembled WGS sequence"/>
</dbReference>
<protein>
    <submittedName>
        <fullName evidence="2">Uncharacterized protein</fullName>
    </submittedName>
</protein>
<feature type="region of interest" description="Disordered" evidence="1">
    <location>
        <begin position="665"/>
        <end position="734"/>
    </location>
</feature>